<dbReference type="InterPro" id="IPR046738">
    <property type="entry name" value="DUF6788"/>
</dbReference>
<proteinExistence type="predicted"/>
<gene>
    <name evidence="2" type="ORF">COS11_04385</name>
</gene>
<comment type="caution">
    <text evidence="2">The sequence shown here is derived from an EMBL/GenBank/DDBJ whole genome shotgun (WGS) entry which is preliminary data.</text>
</comment>
<reference evidence="3" key="1">
    <citation type="submission" date="2017-09" db="EMBL/GenBank/DDBJ databases">
        <title>Depth-based differentiation of microbial function through sediment-hosted aquifers and enrichment of novel symbionts in the deep terrestrial subsurface.</title>
        <authorList>
            <person name="Probst A.J."/>
            <person name="Ladd B."/>
            <person name="Jarett J.K."/>
            <person name="Geller-Mcgrath D.E."/>
            <person name="Sieber C.M.K."/>
            <person name="Emerson J.B."/>
            <person name="Anantharaman K."/>
            <person name="Thomas B.C."/>
            <person name="Malmstrom R."/>
            <person name="Stieglmeier M."/>
            <person name="Klingl A."/>
            <person name="Woyke T."/>
            <person name="Ryan C.M."/>
            <person name="Banfield J.F."/>
        </authorList>
    </citation>
    <scope>NUCLEOTIDE SEQUENCE [LARGE SCALE GENOMIC DNA]</scope>
</reference>
<dbReference type="Pfam" id="PF20586">
    <property type="entry name" value="DUF6788"/>
    <property type="match status" value="1"/>
</dbReference>
<evidence type="ECO:0000313" key="3">
    <source>
        <dbReference type="Proteomes" id="UP000228886"/>
    </source>
</evidence>
<protein>
    <recommendedName>
        <fullName evidence="1">DUF6788 domain-containing protein</fullName>
    </recommendedName>
</protein>
<evidence type="ECO:0000259" key="1">
    <source>
        <dbReference type="Pfam" id="PF20586"/>
    </source>
</evidence>
<organism evidence="2 3">
    <name type="scientific">bacterium (Candidatus Ratteibacteria) CG01_land_8_20_14_3_00_40_19</name>
    <dbReference type="NCBI Taxonomy" id="2014290"/>
    <lineage>
        <taxon>Bacteria</taxon>
        <taxon>Candidatus Ratteibacteria</taxon>
    </lineage>
</organism>
<dbReference type="Proteomes" id="UP000228886">
    <property type="component" value="Unassembled WGS sequence"/>
</dbReference>
<sequence>MNKLRALKEKRQQIINKSPSLKKILRSTISKYYLTCGYKKCWCHQGKKKHGPYIYLSAKEKGKLKMSFVPKELIKEVKRGVKNYNKLWDDLCEIARLNREILWLEKKKR</sequence>
<dbReference type="AlphaFoldDB" id="A0A2M7E8J7"/>
<feature type="domain" description="DUF6788" evidence="1">
    <location>
        <begin position="5"/>
        <end position="79"/>
    </location>
</feature>
<name>A0A2M7E8J7_9BACT</name>
<evidence type="ECO:0000313" key="2">
    <source>
        <dbReference type="EMBL" id="PIV64018.1"/>
    </source>
</evidence>
<dbReference type="EMBL" id="PETL01000213">
    <property type="protein sequence ID" value="PIV64018.1"/>
    <property type="molecule type" value="Genomic_DNA"/>
</dbReference>
<accession>A0A2M7E8J7</accession>